<dbReference type="SUPFAM" id="SSF46689">
    <property type="entry name" value="Homeodomain-like"/>
    <property type="match status" value="1"/>
</dbReference>
<keyword evidence="7" id="KW-1185">Reference proteome</keyword>
<keyword evidence="3" id="KW-0804">Transcription</keyword>
<name>A0ABS8XEG3_9BURK</name>
<evidence type="ECO:0000256" key="3">
    <source>
        <dbReference type="ARBA" id="ARBA00023163"/>
    </source>
</evidence>
<evidence type="ECO:0000256" key="4">
    <source>
        <dbReference type="PROSITE-ProRule" id="PRU00335"/>
    </source>
</evidence>
<evidence type="ECO:0000313" key="7">
    <source>
        <dbReference type="Proteomes" id="UP001201463"/>
    </source>
</evidence>
<organism evidence="6 7">
    <name type="scientific">Pelomonas caseinilytica</name>
    <dbReference type="NCBI Taxonomy" id="2906763"/>
    <lineage>
        <taxon>Bacteria</taxon>
        <taxon>Pseudomonadati</taxon>
        <taxon>Pseudomonadota</taxon>
        <taxon>Betaproteobacteria</taxon>
        <taxon>Burkholderiales</taxon>
        <taxon>Sphaerotilaceae</taxon>
        <taxon>Roseateles</taxon>
    </lineage>
</organism>
<dbReference type="InterPro" id="IPR001647">
    <property type="entry name" value="HTH_TetR"/>
</dbReference>
<dbReference type="PROSITE" id="PS50977">
    <property type="entry name" value="HTH_TETR_2"/>
    <property type="match status" value="1"/>
</dbReference>
<dbReference type="PRINTS" id="PR00455">
    <property type="entry name" value="HTHTETR"/>
</dbReference>
<dbReference type="EMBL" id="JAJTWT010000002">
    <property type="protein sequence ID" value="MCE4536968.1"/>
    <property type="molecule type" value="Genomic_DNA"/>
</dbReference>
<dbReference type="Pfam" id="PF00440">
    <property type="entry name" value="TetR_N"/>
    <property type="match status" value="1"/>
</dbReference>
<gene>
    <name evidence="6" type="ORF">LXT12_06860</name>
</gene>
<dbReference type="PANTHER" id="PTHR30055:SF234">
    <property type="entry name" value="HTH-TYPE TRANSCRIPTIONAL REGULATOR BETI"/>
    <property type="match status" value="1"/>
</dbReference>
<feature type="DNA-binding region" description="H-T-H motif" evidence="4">
    <location>
        <begin position="44"/>
        <end position="63"/>
    </location>
</feature>
<feature type="domain" description="HTH tetR-type" evidence="5">
    <location>
        <begin position="21"/>
        <end position="81"/>
    </location>
</feature>
<dbReference type="InterPro" id="IPR009057">
    <property type="entry name" value="Homeodomain-like_sf"/>
</dbReference>
<proteinExistence type="predicted"/>
<dbReference type="RefSeq" id="WP_233390680.1">
    <property type="nucleotide sequence ID" value="NZ_JAJTWT010000002.1"/>
</dbReference>
<keyword evidence="1" id="KW-0805">Transcription regulation</keyword>
<keyword evidence="2 4" id="KW-0238">DNA-binding</keyword>
<sequence length="217" mass="23689">MDTPSAAPARREGMRLRLPPAVRNRQILDAALAVFSEHGYAAARMDDIALRSGLSKGGLYAHFASKEQVFEALLSRLLAPPSLARPAGPLSLEQWVDWLLDEIYARFSEPGLRAGLRLLVAEGERVPALVAQWHLQVVQPYEEAVAAQLAVQQPADGGAEPPLLVREPWLALSPAVHGLIMQTVLPPAMAPGRERLRRGHRELLLRLLQPRPPASAA</sequence>
<dbReference type="InterPro" id="IPR050109">
    <property type="entry name" value="HTH-type_TetR-like_transc_reg"/>
</dbReference>
<protein>
    <submittedName>
        <fullName evidence="6">TetR/AcrR family transcriptional regulator</fullName>
    </submittedName>
</protein>
<accession>A0ABS8XEG3</accession>
<dbReference type="Proteomes" id="UP001201463">
    <property type="component" value="Unassembled WGS sequence"/>
</dbReference>
<reference evidence="6 7" key="1">
    <citation type="submission" date="2021-12" db="EMBL/GenBank/DDBJ databases">
        <title>Genome seq of p7.</title>
        <authorList>
            <person name="Seo T."/>
        </authorList>
    </citation>
    <scope>NUCLEOTIDE SEQUENCE [LARGE SCALE GENOMIC DNA]</scope>
    <source>
        <strain evidence="6 7">P7</strain>
    </source>
</reference>
<dbReference type="PANTHER" id="PTHR30055">
    <property type="entry name" value="HTH-TYPE TRANSCRIPTIONAL REGULATOR RUTR"/>
    <property type="match status" value="1"/>
</dbReference>
<evidence type="ECO:0000313" key="6">
    <source>
        <dbReference type="EMBL" id="MCE4536968.1"/>
    </source>
</evidence>
<evidence type="ECO:0000256" key="2">
    <source>
        <dbReference type="ARBA" id="ARBA00023125"/>
    </source>
</evidence>
<comment type="caution">
    <text evidence="6">The sequence shown here is derived from an EMBL/GenBank/DDBJ whole genome shotgun (WGS) entry which is preliminary data.</text>
</comment>
<evidence type="ECO:0000259" key="5">
    <source>
        <dbReference type="PROSITE" id="PS50977"/>
    </source>
</evidence>
<evidence type="ECO:0000256" key="1">
    <source>
        <dbReference type="ARBA" id="ARBA00023015"/>
    </source>
</evidence>
<dbReference type="Gene3D" id="1.10.357.10">
    <property type="entry name" value="Tetracycline Repressor, domain 2"/>
    <property type="match status" value="1"/>
</dbReference>